<comment type="caution">
    <text evidence="1">The sequence shown here is derived from an EMBL/GenBank/DDBJ whole genome shotgun (WGS) entry which is preliminary data.</text>
</comment>
<organism evidence="1 2">
    <name type="scientific">Naganishia adeliensis</name>
    <dbReference type="NCBI Taxonomy" id="92952"/>
    <lineage>
        <taxon>Eukaryota</taxon>
        <taxon>Fungi</taxon>
        <taxon>Dikarya</taxon>
        <taxon>Basidiomycota</taxon>
        <taxon>Agaricomycotina</taxon>
        <taxon>Tremellomycetes</taxon>
        <taxon>Filobasidiales</taxon>
        <taxon>Filobasidiaceae</taxon>
        <taxon>Naganishia</taxon>
    </lineage>
</organism>
<sequence length="200" mass="22587">MSPLVPPAGPLILTLTLDKTTHQFLTGLRSKYFPPHRNFLSAHVTLFHAISPHRIQELDGYLNDICKEQKGWEVFIGEPKKMGKGGVMVSVRERPSGTIEAIREDLVSNLKRNTTRDQDKLTEQDQRRMGKPHVTVLNKAESEEQVMKCLKEVEEEFEKLKQPGQKVGQQKGNAIGFELRDLIDITLIAGNTCGMDRGVR</sequence>
<protein>
    <submittedName>
        <fullName evidence="1">Uncharacterized protein</fullName>
    </submittedName>
</protein>
<evidence type="ECO:0000313" key="2">
    <source>
        <dbReference type="Proteomes" id="UP001230649"/>
    </source>
</evidence>
<keyword evidence="2" id="KW-1185">Reference proteome</keyword>
<accession>A0ACC2VMC0</accession>
<proteinExistence type="predicted"/>
<gene>
    <name evidence="1" type="ORF">QFC20_005512</name>
</gene>
<evidence type="ECO:0000313" key="1">
    <source>
        <dbReference type="EMBL" id="KAJ9100235.1"/>
    </source>
</evidence>
<dbReference type="EMBL" id="JASBWS010000077">
    <property type="protein sequence ID" value="KAJ9100235.1"/>
    <property type="molecule type" value="Genomic_DNA"/>
</dbReference>
<name>A0ACC2VMC0_9TREE</name>
<dbReference type="Proteomes" id="UP001230649">
    <property type="component" value="Unassembled WGS sequence"/>
</dbReference>
<reference evidence="1" key="1">
    <citation type="submission" date="2023-04" db="EMBL/GenBank/DDBJ databases">
        <title>Draft Genome sequencing of Naganishia species isolated from polar environments using Oxford Nanopore Technology.</title>
        <authorList>
            <person name="Leo P."/>
            <person name="Venkateswaran K."/>
        </authorList>
    </citation>
    <scope>NUCLEOTIDE SEQUENCE</scope>
    <source>
        <strain evidence="1">MNA-CCFEE 5262</strain>
    </source>
</reference>